<accession>A0AAE6UKK4</accession>
<sequence length="813" mass="90855">MHKVKLTNSQKALLSFVNSLTRTHTPRNPSILRNCLSYISLTIDRFLFGRQNIVHEACTVVTEGVRDHIIMNSPSFEDFSTLVSRIDEQLQDQIGATSLLNMLCLQLDRQVATETRENFRLAQTALGNTEEIFSTLTVTNSFDVGNLESYIGLLLDKLNESNSNTLYQEAKKLLSLTCLLTPRTILLRGISRAICAIVNGDNITTLQNEHHIEYCTTTSLNITAFTRAFREDIVSNLSAEFARTHPITNWLLNVSNSFNTSCTTPALYASLGAALGIFIARVHANYAVNQAQHNIVQALHNQTNYTITILNNRTIYENAVSNNSINAYNTNGTNITIYAPEHVSQYFPEHSGWFNGMVEWIPFVLRTGMLLCVLPRAFLSPVRRNFILRNYRSLEITPRERFAQHTLLASMAWRWACVTSMQPGRIVTSTTNDTFFKWSILRYVVPATFLEESLKIQSIAKSTITTSFRGSHSQFNVSLIQIYVSCILSLALEYTSVSLPTDWQVTTQVLTIITKVMRPVALVAPLLMNRRHIMYSPYIRQAACASMLRLGTTGMFLPVFDLFRGKTHYESLTAAGLQICSAISDMMLGNTIVTINTAEIHLTIISSMVDSAISSRSTIIFLLPYVEQGFRKHRDYMTIAEAAALLEEQIQHTTTQQSSSASITEITEDEAQQIIQEQAAQGIASERVIVRQRKSDLNAPLTEEELDLSSQIKPRVKSLCPVSLYDNVDTTGIDSTLPEEGLSLLQLHVESRISTSARSPSSSSSVTIPIVPDNTSLYPELEVVVHSTYEPSTSVDISSVQQLKNIKSTSQKK</sequence>
<proteinExistence type="predicted"/>
<dbReference type="Proteomes" id="UP000422822">
    <property type="component" value="Chromosome"/>
</dbReference>
<organism evidence="1 2">
    <name type="scientific">Ehrlichia ruminantium</name>
    <name type="common">heartwater rickettsia</name>
    <name type="synonym">Cowdria ruminantium</name>
    <dbReference type="NCBI Taxonomy" id="779"/>
    <lineage>
        <taxon>Bacteria</taxon>
        <taxon>Pseudomonadati</taxon>
        <taxon>Pseudomonadota</taxon>
        <taxon>Alphaproteobacteria</taxon>
        <taxon>Rickettsiales</taxon>
        <taxon>Anaplasmataceae</taxon>
        <taxon>Ehrlichia</taxon>
    </lineage>
</organism>
<name>A0AAE6UKK4_EHRRU</name>
<reference evidence="1 2" key="1">
    <citation type="submission" date="2018-10" db="EMBL/GenBank/DDBJ databases">
        <title>Propagation and draft genome sequences of three atypical Erhlichia ruminantium isolates.</title>
        <authorList>
            <person name="Liebenberg J."/>
            <person name="Steyn H."/>
            <person name="Josemans A."/>
            <person name="Zweygarth E."/>
        </authorList>
    </citation>
    <scope>NUCLEOTIDE SEQUENCE [LARGE SCALE GENOMIC DNA]</scope>
    <source>
        <strain evidence="1 2">Omatjenne</strain>
    </source>
</reference>
<dbReference type="EMBL" id="CP033455">
    <property type="protein sequence ID" value="QGR03253.1"/>
    <property type="molecule type" value="Genomic_DNA"/>
</dbReference>
<dbReference type="AlphaFoldDB" id="A0AAE6UKK4"/>
<gene>
    <name evidence="1" type="ORF">EDL80_01390</name>
</gene>
<dbReference type="RefSeq" id="WP_158406422.1">
    <property type="nucleotide sequence ID" value="NZ_CP033455.1"/>
</dbReference>
<keyword evidence="2" id="KW-1185">Reference proteome</keyword>
<evidence type="ECO:0000313" key="1">
    <source>
        <dbReference type="EMBL" id="QGR03253.1"/>
    </source>
</evidence>
<protein>
    <submittedName>
        <fullName evidence="1">Uncharacterized protein</fullName>
    </submittedName>
</protein>
<evidence type="ECO:0000313" key="2">
    <source>
        <dbReference type="Proteomes" id="UP000422822"/>
    </source>
</evidence>